<feature type="transmembrane region" description="Helical" evidence="2">
    <location>
        <begin position="12"/>
        <end position="31"/>
    </location>
</feature>
<dbReference type="AlphaFoldDB" id="A0A2M7W2L5"/>
<dbReference type="GO" id="GO:0008270">
    <property type="term" value="F:zinc ion binding"/>
    <property type="evidence" value="ECO:0007669"/>
    <property type="project" value="UniProtKB-KW"/>
</dbReference>
<dbReference type="GO" id="GO:0043161">
    <property type="term" value="P:proteasome-mediated ubiquitin-dependent protein catabolic process"/>
    <property type="evidence" value="ECO:0007669"/>
    <property type="project" value="TreeGrafter"/>
</dbReference>
<gene>
    <name evidence="3" type="ORF">COX64_01330</name>
</gene>
<feature type="transmembrane region" description="Helical" evidence="2">
    <location>
        <begin position="1142"/>
        <end position="1160"/>
    </location>
</feature>
<dbReference type="InterPro" id="IPR050952">
    <property type="entry name" value="TRIM-NHL_E3_ligases"/>
</dbReference>
<reference evidence="4" key="1">
    <citation type="submission" date="2017-09" db="EMBL/GenBank/DDBJ databases">
        <title>Depth-based differentiation of microbial function through sediment-hosted aquifers and enrichment of novel symbionts in the deep terrestrial subsurface.</title>
        <authorList>
            <person name="Probst A.J."/>
            <person name="Ladd B."/>
            <person name="Jarett J.K."/>
            <person name="Geller-Mcgrath D.E."/>
            <person name="Sieber C.M.K."/>
            <person name="Emerson J.B."/>
            <person name="Anantharaman K."/>
            <person name="Thomas B.C."/>
            <person name="Malmstrom R."/>
            <person name="Stieglmeier M."/>
            <person name="Klingl A."/>
            <person name="Woyke T."/>
            <person name="Ryan C.M."/>
            <person name="Banfield J.F."/>
        </authorList>
    </citation>
    <scope>NUCLEOTIDE SEQUENCE [LARGE SCALE GENOMIC DNA]</scope>
</reference>
<evidence type="ECO:0000313" key="4">
    <source>
        <dbReference type="Proteomes" id="UP000228952"/>
    </source>
</evidence>
<organism evidence="3 4">
    <name type="scientific">Candidatus Dojkabacteria bacterium CG_4_10_14_0_2_um_filter_Dojkabacteria_WS6_41_15</name>
    <dbReference type="NCBI Taxonomy" id="2014249"/>
    <lineage>
        <taxon>Bacteria</taxon>
        <taxon>Candidatus Dojkabacteria</taxon>
    </lineage>
</organism>
<dbReference type="EMBL" id="PFQB01000030">
    <property type="protein sequence ID" value="PJA15014.1"/>
    <property type="molecule type" value="Genomic_DNA"/>
</dbReference>
<sequence length="1171" mass="124860">MNIRSFLLFPMRLFWIITVVSVNILELFLFANNSPAFAIDETSTSATQLIGQPDFTTNVSRLKGYWNPESILQIGTKVLIGEACRISVYNSAPTTTYQARDYVIGSPNRNTTCVYSGPEAKSMIDPRGLAFDGTRLFTADWQFNRILIYNTLPTTNDAAANVVLGQPNMTSSTANNGGLSASSLSEPRAIDVSGGKLLVADRSNNRVLIWNTIPTTDNQAADVVLGQPNMTSSTANNGGITAHSLYQPNGVAVVNGKLYISDSGNNRVLIFNTIPTTNQQDADLVLGQPNMTSNTANNGGISSHSIKAPINVSGTADKLLVTDSGNHRVLIFNTIPSVNQADADVAVGQPDMTSGTVNNGGLSASSLNNPWDADIIDGKLYIADLINARVLGFNSVPTTNGASANFVLGQDALTRNNNSYGGYNRLASTKVVIQGGKMAVIDTNNHRVLLWNSVPSPSDTVSPDVVLGQPDITSSTANNGGASASSLYYPWTGAICGDKLVVGDYLNSRVLIWNSWPTVNQEAADIVLGQPNMTSGSANNGGVSAHSLYFPSSATCVGTKLMITDLWNHRVLIWNEFPTTNQEDADLVLGQPNMTSNTVNNGGISAHSLNRPSGAESDGTRLSVADYANNRVLIWTSFPVANQEDADLVLGQPNMTSNTVNNGGISASSLYIPYGLYSDGTRFFIVDSANHRILGWSDTPTTNGQSADFVIGQASFTSIVRNITAETLLSPTTLSVYNGNVYVGDQGNNRILIYPTGPSDGDVTVDPVIANPTVTVDLSATGVKDMLVSEDSGFSGASWEPYASTKSLTVSDGEGSKTVYAKYRDYANYEGSVLSATTVLDTSAPTGSISINGGATATNNRATTLTLAATDTISSVTHMKLSESASFTGASWESYATSKSFTVSTGDGTKTVYAKFKDAAGNESTAYTDTITLDTMKPTINITNLGLISNVLYKSSLYYYFTSRTPYIQGQTEANSVVHFKYDKNDYTSTANSFGWYGLSILTLPLGYSQLTYYAIDTAGNKSSERTLELMIQTESADTTSEGPTGTVEITPTAPTGEEPIQIELFTVAVQDANANALINTPVIINGQRYVTDSKGNIYIEQKPTSDMTIKVEINEQLVDGTVEGDKIVVATLDTLGKNKRSWWVAIVAILTASVGLLLIKRRANTQAKPM</sequence>
<dbReference type="Gene3D" id="2.40.10.500">
    <property type="match status" value="1"/>
</dbReference>
<dbReference type="GO" id="GO:0000209">
    <property type="term" value="P:protein polyubiquitination"/>
    <property type="evidence" value="ECO:0007669"/>
    <property type="project" value="TreeGrafter"/>
</dbReference>
<dbReference type="Gene3D" id="2.120.10.30">
    <property type="entry name" value="TolB, C-terminal domain"/>
    <property type="match status" value="2"/>
</dbReference>
<proteinExistence type="predicted"/>
<dbReference type="PANTHER" id="PTHR24104">
    <property type="entry name" value="E3 UBIQUITIN-PROTEIN LIGASE NHLRC1-RELATED"/>
    <property type="match status" value="1"/>
</dbReference>
<evidence type="ECO:0008006" key="5">
    <source>
        <dbReference type="Google" id="ProtNLM"/>
    </source>
</evidence>
<dbReference type="SUPFAM" id="SSF63825">
    <property type="entry name" value="YWTD domain"/>
    <property type="match status" value="2"/>
</dbReference>
<accession>A0A2M7W2L5</accession>
<protein>
    <recommendedName>
        <fullName evidence="5">Bacterial Ig-like domain-containing protein</fullName>
    </recommendedName>
</protein>
<dbReference type="Proteomes" id="UP000228952">
    <property type="component" value="Unassembled WGS sequence"/>
</dbReference>
<comment type="caution">
    <text evidence="3">The sequence shown here is derived from an EMBL/GenBank/DDBJ whole genome shotgun (WGS) entry which is preliminary data.</text>
</comment>
<dbReference type="InterPro" id="IPR001258">
    <property type="entry name" value="NHL_repeat"/>
</dbReference>
<keyword evidence="2" id="KW-0472">Membrane</keyword>
<name>A0A2M7W2L5_9BACT</name>
<dbReference type="PANTHER" id="PTHR24104:SF25">
    <property type="entry name" value="PROTEIN LIN-41"/>
    <property type="match status" value="1"/>
</dbReference>
<evidence type="ECO:0000313" key="3">
    <source>
        <dbReference type="EMBL" id="PJA15014.1"/>
    </source>
</evidence>
<evidence type="ECO:0000256" key="1">
    <source>
        <dbReference type="ARBA" id="ARBA00022737"/>
    </source>
</evidence>
<keyword evidence="2" id="KW-1133">Transmembrane helix</keyword>
<evidence type="ECO:0000256" key="2">
    <source>
        <dbReference type="SAM" id="Phobius"/>
    </source>
</evidence>
<dbReference type="InterPro" id="IPR011042">
    <property type="entry name" value="6-blade_b-propeller_TolB-like"/>
</dbReference>
<keyword evidence="2" id="KW-0812">Transmembrane</keyword>
<keyword evidence="1" id="KW-0677">Repeat</keyword>
<dbReference type="GO" id="GO:0061630">
    <property type="term" value="F:ubiquitin protein ligase activity"/>
    <property type="evidence" value="ECO:0007669"/>
    <property type="project" value="TreeGrafter"/>
</dbReference>
<dbReference type="Pfam" id="PF01436">
    <property type="entry name" value="NHL"/>
    <property type="match status" value="1"/>
</dbReference>